<reference evidence="3 4" key="1">
    <citation type="submission" date="2018-06" db="EMBL/GenBank/DDBJ databases">
        <authorList>
            <consortium name="Pathogen Informatics"/>
            <person name="Doyle S."/>
        </authorList>
    </citation>
    <scope>NUCLEOTIDE SEQUENCE [LARGE SCALE GENOMIC DNA]</scope>
    <source>
        <strain evidence="3 4">NCTC11807</strain>
    </source>
</reference>
<accession>A0A380H2U1</accession>
<dbReference type="InterPro" id="IPR050709">
    <property type="entry name" value="Biotin_Carboxyl_Carrier/Decarb"/>
</dbReference>
<dbReference type="PANTHER" id="PTHR45266:SF3">
    <property type="entry name" value="OXALOACETATE DECARBOXYLASE ALPHA CHAIN"/>
    <property type="match status" value="1"/>
</dbReference>
<dbReference type="AlphaFoldDB" id="A0A380H2U1"/>
<dbReference type="InterPro" id="IPR000089">
    <property type="entry name" value="Biotin_lipoyl"/>
</dbReference>
<proteinExistence type="predicted"/>
<dbReference type="PROSITE" id="PS50968">
    <property type="entry name" value="BIOTINYL_LIPOYL"/>
    <property type="match status" value="1"/>
</dbReference>
<organism evidence="3 4">
    <name type="scientific">Staphylococcus saccharolyticus</name>
    <dbReference type="NCBI Taxonomy" id="33028"/>
    <lineage>
        <taxon>Bacteria</taxon>
        <taxon>Bacillati</taxon>
        <taxon>Bacillota</taxon>
        <taxon>Bacilli</taxon>
        <taxon>Bacillales</taxon>
        <taxon>Staphylococcaceae</taxon>
        <taxon>Staphylococcus</taxon>
    </lineage>
</organism>
<dbReference type="InterPro" id="IPR001882">
    <property type="entry name" value="Biotin_BS"/>
</dbReference>
<protein>
    <submittedName>
        <fullName evidence="3">Biotin carboxyl carrier protein of acetyl-CoA carboxylase</fullName>
    </submittedName>
</protein>
<dbReference type="PROSITE" id="PS00188">
    <property type="entry name" value="BIOTIN"/>
    <property type="match status" value="1"/>
</dbReference>
<dbReference type="PANTHER" id="PTHR45266">
    <property type="entry name" value="OXALOACETATE DECARBOXYLASE ALPHA CHAIN"/>
    <property type="match status" value="1"/>
</dbReference>
<dbReference type="RefSeq" id="WP_115313221.1">
    <property type="nucleotide sequence ID" value="NZ_CP066042.1"/>
</dbReference>
<name>A0A380H2U1_9STAP</name>
<dbReference type="Pfam" id="PF00364">
    <property type="entry name" value="Biotin_lipoyl"/>
    <property type="match status" value="1"/>
</dbReference>
<gene>
    <name evidence="3" type="primary">accB_1</name>
    <name evidence="3" type="ORF">NCTC11807_01421</name>
</gene>
<dbReference type="Gene3D" id="2.40.50.100">
    <property type="match status" value="1"/>
</dbReference>
<dbReference type="GeneID" id="63936550"/>
<dbReference type="InterPro" id="IPR011053">
    <property type="entry name" value="Single_hybrid_motif"/>
</dbReference>
<evidence type="ECO:0000259" key="2">
    <source>
        <dbReference type="PROSITE" id="PS50968"/>
    </source>
</evidence>
<dbReference type="EMBL" id="UHDZ01000001">
    <property type="protein sequence ID" value="SUM71194.1"/>
    <property type="molecule type" value="Genomic_DNA"/>
</dbReference>
<evidence type="ECO:0000313" key="4">
    <source>
        <dbReference type="Proteomes" id="UP000255425"/>
    </source>
</evidence>
<dbReference type="SUPFAM" id="SSF51230">
    <property type="entry name" value="Single hybrid motif"/>
    <property type="match status" value="1"/>
</dbReference>
<evidence type="ECO:0000313" key="3">
    <source>
        <dbReference type="EMBL" id="SUM71194.1"/>
    </source>
</evidence>
<sequence length="149" mass="17075">MILNKIEEIIKLVKSNDVKKFKYKDFENEIELDFTESYSNTSLKQSSTINQAEKNNEHQLLSQHKDQTTGDFKEIKSPMVGTFFLQDSKDLTKPMINVGDQINEGDIIAYIEAMKVMNEVVSDISGEVTDILIEHGKNVEYDQVIVKIK</sequence>
<keyword evidence="4" id="KW-1185">Reference proteome</keyword>
<evidence type="ECO:0000256" key="1">
    <source>
        <dbReference type="ARBA" id="ARBA00023267"/>
    </source>
</evidence>
<feature type="domain" description="Lipoyl-binding" evidence="2">
    <location>
        <begin position="72"/>
        <end position="149"/>
    </location>
</feature>
<dbReference type="Proteomes" id="UP000255425">
    <property type="component" value="Unassembled WGS sequence"/>
</dbReference>
<keyword evidence="1" id="KW-0092">Biotin</keyword>
<dbReference type="CDD" id="cd06850">
    <property type="entry name" value="biotinyl_domain"/>
    <property type="match status" value="1"/>
</dbReference>